<organism evidence="2 3">
    <name type="scientific">Haliea salexigens</name>
    <dbReference type="NCBI Taxonomy" id="287487"/>
    <lineage>
        <taxon>Bacteria</taxon>
        <taxon>Pseudomonadati</taxon>
        <taxon>Pseudomonadota</taxon>
        <taxon>Gammaproteobacteria</taxon>
        <taxon>Cellvibrionales</taxon>
        <taxon>Halieaceae</taxon>
        <taxon>Haliea</taxon>
    </lineage>
</organism>
<feature type="region of interest" description="Disordered" evidence="1">
    <location>
        <begin position="41"/>
        <end position="62"/>
    </location>
</feature>
<dbReference type="PANTHER" id="PTHR37463">
    <property type="entry name" value="GSL3115 PROTEIN"/>
    <property type="match status" value="1"/>
</dbReference>
<dbReference type="EMBL" id="DMND01000227">
    <property type="protein sequence ID" value="HAN29408.1"/>
    <property type="molecule type" value="Genomic_DNA"/>
</dbReference>
<protein>
    <submittedName>
        <fullName evidence="2">DUF2256 domain-containing protein</fullName>
    </submittedName>
</protein>
<evidence type="ECO:0000313" key="3">
    <source>
        <dbReference type="Proteomes" id="UP000259273"/>
    </source>
</evidence>
<evidence type="ECO:0000313" key="2">
    <source>
        <dbReference type="EMBL" id="HAN29408.1"/>
    </source>
</evidence>
<proteinExistence type="predicted"/>
<gene>
    <name evidence="2" type="ORF">DCP75_17120</name>
</gene>
<dbReference type="AlphaFoldDB" id="A0A3C1KS99"/>
<evidence type="ECO:0000256" key="1">
    <source>
        <dbReference type="SAM" id="MobiDB-lite"/>
    </source>
</evidence>
<name>A0A3C1KS99_9GAMM</name>
<comment type="caution">
    <text evidence="2">The sequence shown here is derived from an EMBL/GenBank/DDBJ whole genome shotgun (WGS) entry which is preliminary data.</text>
</comment>
<dbReference type="PANTHER" id="PTHR37463:SF1">
    <property type="entry name" value="DUF2256 DOMAIN-CONTAINING PROTEIN"/>
    <property type="match status" value="1"/>
</dbReference>
<sequence>MSRAERPGKLCPVCERPFQWRARWRLNWEQVRYCSRRCASNRHKIKSQVPAAAAAPDHPRRR</sequence>
<dbReference type="Proteomes" id="UP000259273">
    <property type="component" value="Unassembled WGS sequence"/>
</dbReference>
<accession>A0A3C1KS99</accession>
<reference evidence="2 3" key="1">
    <citation type="journal article" date="2018" name="Nat. Biotechnol.">
        <title>A standardized bacterial taxonomy based on genome phylogeny substantially revises the tree of life.</title>
        <authorList>
            <person name="Parks D.H."/>
            <person name="Chuvochina M."/>
            <person name="Waite D.W."/>
            <person name="Rinke C."/>
            <person name="Skarshewski A."/>
            <person name="Chaumeil P.A."/>
            <person name="Hugenholtz P."/>
        </authorList>
    </citation>
    <scope>NUCLEOTIDE SEQUENCE [LARGE SCALE GENOMIC DNA]</scope>
    <source>
        <strain evidence="2">UBA9158</strain>
    </source>
</reference>
<dbReference type="Pfam" id="PF10013">
    <property type="entry name" value="DUF2256"/>
    <property type="match status" value="1"/>
</dbReference>
<dbReference type="InterPro" id="IPR017136">
    <property type="entry name" value="UCP037205"/>
</dbReference>